<evidence type="ECO:0000313" key="2">
    <source>
        <dbReference type="Proteomes" id="UP000789901"/>
    </source>
</evidence>
<protein>
    <submittedName>
        <fullName evidence="1">25480_t:CDS:1</fullName>
    </submittedName>
</protein>
<gene>
    <name evidence="1" type="ORF">GMARGA_LOCUS15442</name>
</gene>
<accession>A0ABN7V7U8</accession>
<evidence type="ECO:0000313" key="1">
    <source>
        <dbReference type="EMBL" id="CAG8741620.1"/>
    </source>
</evidence>
<keyword evidence="2" id="KW-1185">Reference proteome</keyword>
<comment type="caution">
    <text evidence="1">The sequence shown here is derived from an EMBL/GenBank/DDBJ whole genome shotgun (WGS) entry which is preliminary data.</text>
</comment>
<sequence length="81" mass="9237">MKLSAISFIDIIFLILLKNQIPKDQLTSSQISIGRSSAHYGQWFYSGGLRSIEIWNKSQVMGTITDTIMDTITENFTPWTH</sequence>
<dbReference type="EMBL" id="CAJVQB010010638">
    <property type="protein sequence ID" value="CAG8741620.1"/>
    <property type="molecule type" value="Genomic_DNA"/>
</dbReference>
<name>A0ABN7V7U8_GIGMA</name>
<dbReference type="Proteomes" id="UP000789901">
    <property type="component" value="Unassembled WGS sequence"/>
</dbReference>
<proteinExistence type="predicted"/>
<reference evidence="1 2" key="1">
    <citation type="submission" date="2021-06" db="EMBL/GenBank/DDBJ databases">
        <authorList>
            <person name="Kallberg Y."/>
            <person name="Tangrot J."/>
            <person name="Rosling A."/>
        </authorList>
    </citation>
    <scope>NUCLEOTIDE SEQUENCE [LARGE SCALE GENOMIC DNA]</scope>
    <source>
        <strain evidence="1 2">120-4 pot B 10/14</strain>
    </source>
</reference>
<organism evidence="1 2">
    <name type="scientific">Gigaspora margarita</name>
    <dbReference type="NCBI Taxonomy" id="4874"/>
    <lineage>
        <taxon>Eukaryota</taxon>
        <taxon>Fungi</taxon>
        <taxon>Fungi incertae sedis</taxon>
        <taxon>Mucoromycota</taxon>
        <taxon>Glomeromycotina</taxon>
        <taxon>Glomeromycetes</taxon>
        <taxon>Diversisporales</taxon>
        <taxon>Gigasporaceae</taxon>
        <taxon>Gigaspora</taxon>
    </lineage>
</organism>